<evidence type="ECO:0000256" key="1">
    <source>
        <dbReference type="SAM" id="MobiDB-lite"/>
    </source>
</evidence>
<evidence type="ECO:0000313" key="3">
    <source>
        <dbReference type="Proteomes" id="UP001064971"/>
    </source>
</evidence>
<keyword evidence="3" id="KW-1185">Reference proteome</keyword>
<gene>
    <name evidence="2" type="ORF">DAETH_30540</name>
</gene>
<accession>A0ABM8AH02</accession>
<dbReference type="EMBL" id="AP026560">
    <property type="protein sequence ID" value="BDP43085.1"/>
    <property type="molecule type" value="Genomic_DNA"/>
</dbReference>
<proteinExistence type="predicted"/>
<sequence length="68" mass="6780">MTTDPNDLDSRSQNGADHTGSAEIGLGTDPSGTDGTVDRVGDTGATSRDNADTPMGSLGGGLKGDDDR</sequence>
<organism evidence="2 3">
    <name type="scientific">Deinococcus aetherius</name>
    <dbReference type="NCBI Taxonomy" id="200252"/>
    <lineage>
        <taxon>Bacteria</taxon>
        <taxon>Thermotogati</taxon>
        <taxon>Deinococcota</taxon>
        <taxon>Deinococci</taxon>
        <taxon>Deinococcales</taxon>
        <taxon>Deinococcaceae</taxon>
        <taxon>Deinococcus</taxon>
    </lineage>
</organism>
<dbReference type="Proteomes" id="UP001064971">
    <property type="component" value="Chromosome"/>
</dbReference>
<feature type="region of interest" description="Disordered" evidence="1">
    <location>
        <begin position="1"/>
        <end position="68"/>
    </location>
</feature>
<name>A0ABM8AH02_9DEIO</name>
<feature type="compositionally biased region" description="Polar residues" evidence="1">
    <location>
        <begin position="1"/>
        <end position="16"/>
    </location>
</feature>
<reference evidence="2" key="1">
    <citation type="submission" date="2022-07" db="EMBL/GenBank/DDBJ databases">
        <title>Complete Genome Sequence of the Radioresistant Bacterium Deinococcus aetherius ST0316, Isolated from the Air Dust collected in Lower Stratosphere above Japan.</title>
        <authorList>
            <person name="Satoh K."/>
            <person name="Hagiwara K."/>
            <person name="Katsumata K."/>
            <person name="Kubo A."/>
            <person name="Yokobori S."/>
            <person name="Yamagishi A."/>
            <person name="Oono Y."/>
            <person name="Narumi I."/>
        </authorList>
    </citation>
    <scope>NUCLEOTIDE SEQUENCE</scope>
    <source>
        <strain evidence="2">ST0316</strain>
    </source>
</reference>
<evidence type="ECO:0000313" key="2">
    <source>
        <dbReference type="EMBL" id="BDP43085.1"/>
    </source>
</evidence>
<protein>
    <submittedName>
        <fullName evidence="2">Uncharacterized protein</fullName>
    </submittedName>
</protein>
<dbReference type="RefSeq" id="WP_264775752.1">
    <property type="nucleotide sequence ID" value="NZ_AP026560.1"/>
</dbReference>